<proteinExistence type="predicted"/>
<organism evidence="2 3">
    <name type="scientific">Nitrincola tapanii</name>
    <dbReference type="NCBI Taxonomy" id="1708751"/>
    <lineage>
        <taxon>Bacteria</taxon>
        <taxon>Pseudomonadati</taxon>
        <taxon>Pseudomonadota</taxon>
        <taxon>Gammaproteobacteria</taxon>
        <taxon>Oceanospirillales</taxon>
        <taxon>Oceanospirillaceae</taxon>
        <taxon>Nitrincola</taxon>
    </lineage>
</organism>
<dbReference type="AlphaFoldDB" id="A0A5A9W0X3"/>
<feature type="transmembrane region" description="Helical" evidence="1">
    <location>
        <begin position="147"/>
        <end position="167"/>
    </location>
</feature>
<name>A0A5A9W0X3_9GAMM</name>
<feature type="transmembrane region" description="Helical" evidence="1">
    <location>
        <begin position="187"/>
        <end position="207"/>
    </location>
</feature>
<feature type="transmembrane region" description="Helical" evidence="1">
    <location>
        <begin position="245"/>
        <end position="268"/>
    </location>
</feature>
<feature type="transmembrane region" description="Helical" evidence="1">
    <location>
        <begin position="90"/>
        <end position="108"/>
    </location>
</feature>
<dbReference type="Proteomes" id="UP000325302">
    <property type="component" value="Unassembled WGS sequence"/>
</dbReference>
<protein>
    <recommendedName>
        <fullName evidence="4">DUF2232 domain-containing protein</fullName>
    </recommendedName>
</protein>
<evidence type="ECO:0000313" key="2">
    <source>
        <dbReference type="EMBL" id="KAA0873869.1"/>
    </source>
</evidence>
<gene>
    <name evidence="2" type="ORF">E1H14_10955</name>
</gene>
<feature type="transmembrane region" description="Helical" evidence="1">
    <location>
        <begin position="51"/>
        <end position="84"/>
    </location>
</feature>
<keyword evidence="3" id="KW-1185">Reference proteome</keyword>
<reference evidence="2 3" key="1">
    <citation type="submission" date="2019-03" db="EMBL/GenBank/DDBJ databases">
        <title>Nitrincola sp. nov. isolated from an Indian soda lake.</title>
        <authorList>
            <person name="Joshi A."/>
            <person name="Thite S.V."/>
            <person name="Joseph N."/>
            <person name="Dhotre D."/>
            <person name="Moorthy M."/>
            <person name="Shouche Y.S."/>
        </authorList>
    </citation>
    <scope>NUCLEOTIDE SEQUENCE [LARGE SCALE GENOMIC DNA]</scope>
    <source>
        <strain evidence="2 3">MEB193</strain>
    </source>
</reference>
<keyword evidence="1" id="KW-0472">Membrane</keyword>
<evidence type="ECO:0000313" key="3">
    <source>
        <dbReference type="Proteomes" id="UP000325302"/>
    </source>
</evidence>
<evidence type="ECO:0008006" key="4">
    <source>
        <dbReference type="Google" id="ProtNLM"/>
    </source>
</evidence>
<evidence type="ECO:0000256" key="1">
    <source>
        <dbReference type="SAM" id="Phobius"/>
    </source>
</evidence>
<keyword evidence="1" id="KW-1133">Transmembrane helix</keyword>
<keyword evidence="1" id="KW-0812">Transmembrane</keyword>
<accession>A0A5A9W0X3</accession>
<dbReference type="EMBL" id="SMRS01000008">
    <property type="protein sequence ID" value="KAA0873869.1"/>
    <property type="molecule type" value="Genomic_DNA"/>
</dbReference>
<dbReference type="OrthoDB" id="5659946at2"/>
<sequence length="282" mass="31084">MRALADSIMKGRSQAVMIVVIAAMLPLLYWVSAAGVSLITLRRGVSDGIKILFWAMLPALLWSLSGDPSALAVILASFILAVLLRESRSWPRVLIALVPIGVLISYLLEMLLGTRVDLWAEIAQQLMQQPSATNSQAMFTNMSMRSVVLGALTGFHALAVLLVLMLARSWQAALFNPGGFREEFHELRLPAWFAILLLAGVVLGGTLGLDMVRWYALLLMPLFIAGVAWVHWLVARRGFGKTWLITLYVMLLFFGPYLMTLLVFLALIDACFDLRKGIPAGN</sequence>
<comment type="caution">
    <text evidence="2">The sequence shown here is derived from an EMBL/GenBank/DDBJ whole genome shotgun (WGS) entry which is preliminary data.</text>
</comment>
<dbReference type="RefSeq" id="WP_149391522.1">
    <property type="nucleotide sequence ID" value="NZ_SMRS01000008.1"/>
</dbReference>
<feature type="transmembrane region" description="Helical" evidence="1">
    <location>
        <begin position="214"/>
        <end position="233"/>
    </location>
</feature>
<feature type="transmembrane region" description="Helical" evidence="1">
    <location>
        <begin position="15"/>
        <end position="39"/>
    </location>
</feature>